<comment type="similarity">
    <text evidence="1">Belongs to the stealth family.</text>
</comment>
<evidence type="ECO:0000259" key="6">
    <source>
        <dbReference type="PROSITE" id="PS50258"/>
    </source>
</evidence>
<evidence type="ECO:0000256" key="1">
    <source>
        <dbReference type="ARBA" id="ARBA00007583"/>
    </source>
</evidence>
<dbReference type="OrthoDB" id="263283at2759"/>
<dbReference type="STRING" id="1965070.A0A3S3PLA7"/>
<dbReference type="GO" id="GO:0005794">
    <property type="term" value="C:Golgi apparatus"/>
    <property type="evidence" value="ECO:0007669"/>
    <property type="project" value="TreeGrafter"/>
</dbReference>
<keyword evidence="8" id="KW-1185">Reference proteome</keyword>
<evidence type="ECO:0000256" key="2">
    <source>
        <dbReference type="ARBA" id="ARBA00022679"/>
    </source>
</evidence>
<keyword evidence="5" id="KW-0325">Glycoprotein</keyword>
<proteinExistence type="inferred from homology"/>
<gene>
    <name evidence="7" type="ORF">B4U79_02375</name>
</gene>
<dbReference type="PANTHER" id="PTHR24045">
    <property type="match status" value="1"/>
</dbReference>
<keyword evidence="3" id="KW-0677">Repeat</keyword>
<dbReference type="Proteomes" id="UP000285301">
    <property type="component" value="Unassembled WGS sequence"/>
</dbReference>
<keyword evidence="4" id="KW-1015">Disulfide bond</keyword>
<dbReference type="Pfam" id="PF17102">
    <property type="entry name" value="Stealth_CR3"/>
    <property type="match status" value="1"/>
</dbReference>
<dbReference type="InterPro" id="IPR031356">
    <property type="entry name" value="Stealth_CR4"/>
</dbReference>
<dbReference type="InterPro" id="IPR047141">
    <property type="entry name" value="Stealth"/>
</dbReference>
<dbReference type="PANTHER" id="PTHR24045:SF0">
    <property type="entry name" value="N-ACETYLGLUCOSAMINE-1-PHOSPHOTRANSFERASE SUBUNITS ALPHA_BETA"/>
    <property type="match status" value="1"/>
</dbReference>
<feature type="domain" description="LNR" evidence="6">
    <location>
        <begin position="306"/>
        <end position="336"/>
    </location>
</feature>
<accession>A0A3S3PLA7</accession>
<dbReference type="GO" id="GO:0003976">
    <property type="term" value="F:UDP-N-acetylglucosamine-lysosomal-enzyme N-acetylglucosaminephosphotransferase activity"/>
    <property type="evidence" value="ECO:0007669"/>
    <property type="project" value="TreeGrafter"/>
</dbReference>
<keyword evidence="2 7" id="KW-0808">Transferase</keyword>
<dbReference type="EMBL" id="NCKU01000050">
    <property type="protein sequence ID" value="RWS17643.1"/>
    <property type="molecule type" value="Genomic_DNA"/>
</dbReference>
<protein>
    <submittedName>
        <fullName evidence="7">N-acetylglucosamine-1-phosphotransferase subunits alpha/beta-like isoform X3</fullName>
    </submittedName>
</protein>
<dbReference type="Pfam" id="PF00066">
    <property type="entry name" value="Notch"/>
    <property type="match status" value="2"/>
</dbReference>
<dbReference type="Pfam" id="PF11380">
    <property type="entry name" value="Stealth_CR2"/>
    <property type="match status" value="1"/>
</dbReference>
<dbReference type="Pfam" id="PF17103">
    <property type="entry name" value="Stealth_CR4"/>
    <property type="match status" value="1"/>
</dbReference>
<evidence type="ECO:0000256" key="4">
    <source>
        <dbReference type="ARBA" id="ARBA00023157"/>
    </source>
</evidence>
<comment type="caution">
    <text evidence="7">The sequence shown here is derived from an EMBL/GenBank/DDBJ whole genome shotgun (WGS) entry which is preliminary data.</text>
</comment>
<evidence type="ECO:0000313" key="7">
    <source>
        <dbReference type="EMBL" id="RWS17643.1"/>
    </source>
</evidence>
<sequence length="930" mass="107415">MKNNTDGNLFYFTDIKEAAFCSISHGVSAVQNLYSFISARRVAKRKSFIYNQRKYEIFPTFIKLSCNTLRPVVDTERIYRTVTSTAFILLAGANWRKRQISRFLSKSERKLVLDVYASDIHNISLITLTSAAENVRDAIAHRLKNVRTNRGEWLRIVSGYSKDEISVIVGNDYNFDKVKYPLLEAVSPKRFTDNEELRFSLRSLQKYAPWIRNVFIVTNGQIPHWLNLANPRVKIITHEEIFADKKHLPTFNSAAIEINLHRIPGLSQKFLYLNDDIFLAKPIFPDDFYTHSEGYKVYLSWPVPNCEPNCPSNWIKDGFCDVACNTSSCSWDGGDCLVNDSSITNSRYSGEAVGYSSNSHRVNNCNSNCPDSWLADKFCDNVCNNEECAFDLGDCGVEDYHKLNGTTYDHNESSFHFPLSKSIFLNLTSAATREAHFELESAAYEKNEAIRAMAINLRDNVFTILLYNATKTNISVVFTYKLDYNNQTVEKYLQLIIDGKRRDENEAIGGASERSGVASLTLINNEISSTRMPIKFQTYSSLSQVAKKPKILSDYKMLSNQSFAGIELDNNHTKFDRYNSDNEIMKQKMEAIAERRKNGYLTAKGYAYELYKTHLLYERSNNKSHLFPWENTPLFEQIGRLIAVHDRYALDERPQHAASRHLKDIFADSLRHVNELYNNVFGVQIRKVPSHSAHLLDVSIIERWQSNFREEMAKTSSHRVRSADDMQYAFSYFYYLMSETRKVNVSEVINQFDTDSSNSLSNNELKTLRLHLEDASLSETLFHRYINECFEIDAEKVISESIAIKDLLSCEKLTEHISKHYAPIKMNAYQVVSDDEVAFKMVRSNASLFERELNELRKKPKKFICFNDDIDYSEHASNESQLVRSLLVEFYQSIVPERSQFELPAGETNPYLYVSEYRRYQQKHQYANHL</sequence>
<evidence type="ECO:0000313" key="8">
    <source>
        <dbReference type="Proteomes" id="UP000285301"/>
    </source>
</evidence>
<reference evidence="7 8" key="1">
    <citation type="journal article" date="2018" name="Gigascience">
        <title>Genomes of trombidid mites reveal novel predicted allergens and laterally-transferred genes associated with secondary metabolism.</title>
        <authorList>
            <person name="Dong X."/>
            <person name="Chaisiri K."/>
            <person name="Xia D."/>
            <person name="Armstrong S.D."/>
            <person name="Fang Y."/>
            <person name="Donnelly M.J."/>
            <person name="Kadowaki T."/>
            <person name="McGarry J.W."/>
            <person name="Darby A.C."/>
            <person name="Makepeace B.L."/>
        </authorList>
    </citation>
    <scope>NUCLEOTIDE SEQUENCE [LARGE SCALE GENOMIC DNA]</scope>
    <source>
        <strain evidence="7">UoL-WK</strain>
    </source>
</reference>
<dbReference type="GO" id="GO:0016256">
    <property type="term" value="P:N-glycan processing to lysosome"/>
    <property type="evidence" value="ECO:0007669"/>
    <property type="project" value="TreeGrafter"/>
</dbReference>
<name>A0A3S3PLA7_9ACAR</name>
<dbReference type="PROSITE" id="PS50258">
    <property type="entry name" value="LNR"/>
    <property type="match status" value="1"/>
</dbReference>
<dbReference type="GO" id="GO:0046835">
    <property type="term" value="P:carbohydrate phosphorylation"/>
    <property type="evidence" value="ECO:0007669"/>
    <property type="project" value="TreeGrafter"/>
</dbReference>
<dbReference type="PROSITE" id="PS00018">
    <property type="entry name" value="EF_HAND_1"/>
    <property type="match status" value="1"/>
</dbReference>
<dbReference type="SMART" id="SM00004">
    <property type="entry name" value="NL"/>
    <property type="match status" value="2"/>
</dbReference>
<evidence type="ECO:0000256" key="5">
    <source>
        <dbReference type="ARBA" id="ARBA00023180"/>
    </source>
</evidence>
<dbReference type="Gene3D" id="3.30.300.320">
    <property type="match status" value="1"/>
</dbReference>
<dbReference type="InterPro" id="IPR021520">
    <property type="entry name" value="Stealth_CR2"/>
</dbReference>
<organism evidence="7 8">
    <name type="scientific">Dinothrombium tinctorium</name>
    <dbReference type="NCBI Taxonomy" id="1965070"/>
    <lineage>
        <taxon>Eukaryota</taxon>
        <taxon>Metazoa</taxon>
        <taxon>Ecdysozoa</taxon>
        <taxon>Arthropoda</taxon>
        <taxon>Chelicerata</taxon>
        <taxon>Arachnida</taxon>
        <taxon>Acari</taxon>
        <taxon>Acariformes</taxon>
        <taxon>Trombidiformes</taxon>
        <taxon>Prostigmata</taxon>
        <taxon>Anystina</taxon>
        <taxon>Parasitengona</taxon>
        <taxon>Trombidioidea</taxon>
        <taxon>Trombidiidae</taxon>
        <taxon>Dinothrombium</taxon>
    </lineage>
</organism>
<dbReference type="InterPro" id="IPR018247">
    <property type="entry name" value="EF_Hand_1_Ca_BS"/>
</dbReference>
<dbReference type="InterPro" id="IPR000800">
    <property type="entry name" value="Notch_dom"/>
</dbReference>
<dbReference type="InterPro" id="IPR031357">
    <property type="entry name" value="Stealth_CR3"/>
</dbReference>
<dbReference type="AlphaFoldDB" id="A0A3S3PLA7"/>
<evidence type="ECO:0000256" key="3">
    <source>
        <dbReference type="ARBA" id="ARBA00022737"/>
    </source>
</evidence>